<evidence type="ECO:0000313" key="1">
    <source>
        <dbReference type="EMBL" id="KAG0421698.1"/>
    </source>
</evidence>
<proteinExistence type="predicted"/>
<evidence type="ECO:0000313" key="2">
    <source>
        <dbReference type="Proteomes" id="UP000805193"/>
    </source>
</evidence>
<sequence length="746" mass="84411">MCEERWTRQAFKYVHLRSSQTRWVRRTRQLAQRYDVDGPLLYPTAEQPEQQNIRARVSESETRRWAEAARRKPALALYAREKQEVRKLNFMDNSQGSAMLAAARGGMLRTRVLQAKYSDTDVGCTMCAQGADETAEHIILECTGLEPEAQCGVELAVALGFRESDERADEPPPVEITKKSYQSSRPAARRVNLGESCSNSSGLSKWQYALLFGTPVAAGLAFWYYKRTRDRKKKPSDSGSGKSAKSEDRTLSHNSRSATDVENPYEKAKAFKNQGNKYFKGGKFDKAIECYTEAINICPKEHVSELATFFQNRAAAFDNLPDIGGTYVYNLCERASMRVVDITAVCILEGFQNQNSLMVTDRVLKKLGKASAKEIVKTRKPTMPSKHFIRNYFVSFCEDPIIEATQAFRQGKAPQPEDSEEQKRWVYGRDGHCLEVCLAREEYEKVVAHCNAEVDGGGKCAAEALLLRGTFHLLQGRSQATLDDLNQLLSMDNISSKVGEQHVHPSRRTARVHFECNGVSELNFLRVSYPSARCATEERLLWLPQVLMLLDRLEDTLQDMERTCALRPDFPSAAAQRCYVQYRCGMRATDPEQRQKALDGFAEVQQRFPNCPESYFLHAQLLTETQEFDKAEEYFRKAEKADPTDPNVYVHLGILQLQWKQDFDKAVQYLQKAIDMDEKCQFAYETFGSIQVQRGFLKEGLELFEKAIALAQTETELAHLLSLRDAAEAQGLVAQRLGIVVGPGLS</sequence>
<name>A0AC60PLN8_IXOPE</name>
<dbReference type="EMBL" id="JABSTQ010010330">
    <property type="protein sequence ID" value="KAG0421698.1"/>
    <property type="molecule type" value="Genomic_DNA"/>
</dbReference>
<accession>A0AC60PLN8</accession>
<organism evidence="1 2">
    <name type="scientific">Ixodes persulcatus</name>
    <name type="common">Taiga tick</name>
    <dbReference type="NCBI Taxonomy" id="34615"/>
    <lineage>
        <taxon>Eukaryota</taxon>
        <taxon>Metazoa</taxon>
        <taxon>Ecdysozoa</taxon>
        <taxon>Arthropoda</taxon>
        <taxon>Chelicerata</taxon>
        <taxon>Arachnida</taxon>
        <taxon>Acari</taxon>
        <taxon>Parasitiformes</taxon>
        <taxon>Ixodida</taxon>
        <taxon>Ixodoidea</taxon>
        <taxon>Ixodidae</taxon>
        <taxon>Ixodinae</taxon>
        <taxon>Ixodes</taxon>
    </lineage>
</organism>
<comment type="caution">
    <text evidence="1">The sequence shown here is derived from an EMBL/GenBank/DDBJ whole genome shotgun (WGS) entry which is preliminary data.</text>
</comment>
<gene>
    <name evidence="1" type="ORF">HPB47_002428</name>
</gene>
<keyword evidence="2" id="KW-1185">Reference proteome</keyword>
<reference evidence="1 2" key="1">
    <citation type="journal article" date="2020" name="Cell">
        <title>Large-Scale Comparative Analyses of Tick Genomes Elucidate Their Genetic Diversity and Vector Capacities.</title>
        <authorList>
            <consortium name="Tick Genome and Microbiome Consortium (TIGMIC)"/>
            <person name="Jia N."/>
            <person name="Wang J."/>
            <person name="Shi W."/>
            <person name="Du L."/>
            <person name="Sun Y."/>
            <person name="Zhan W."/>
            <person name="Jiang J.F."/>
            <person name="Wang Q."/>
            <person name="Zhang B."/>
            <person name="Ji P."/>
            <person name="Bell-Sakyi L."/>
            <person name="Cui X.M."/>
            <person name="Yuan T.T."/>
            <person name="Jiang B.G."/>
            <person name="Yang W.F."/>
            <person name="Lam T.T."/>
            <person name="Chang Q.C."/>
            <person name="Ding S.J."/>
            <person name="Wang X.J."/>
            <person name="Zhu J.G."/>
            <person name="Ruan X.D."/>
            <person name="Zhao L."/>
            <person name="Wei J.T."/>
            <person name="Ye R.Z."/>
            <person name="Que T.C."/>
            <person name="Du C.H."/>
            <person name="Zhou Y.H."/>
            <person name="Cheng J.X."/>
            <person name="Dai P.F."/>
            <person name="Guo W.B."/>
            <person name="Han X.H."/>
            <person name="Huang E.J."/>
            <person name="Li L.F."/>
            <person name="Wei W."/>
            <person name="Gao Y.C."/>
            <person name="Liu J.Z."/>
            <person name="Shao H.Z."/>
            <person name="Wang X."/>
            <person name="Wang C.C."/>
            <person name="Yang T.C."/>
            <person name="Huo Q.B."/>
            <person name="Li W."/>
            <person name="Chen H.Y."/>
            <person name="Chen S.E."/>
            <person name="Zhou L.G."/>
            <person name="Ni X.B."/>
            <person name="Tian J.H."/>
            <person name="Sheng Y."/>
            <person name="Liu T."/>
            <person name="Pan Y.S."/>
            <person name="Xia L.Y."/>
            <person name="Li J."/>
            <person name="Zhao F."/>
            <person name="Cao W.C."/>
        </authorList>
    </citation>
    <scope>NUCLEOTIDE SEQUENCE [LARGE SCALE GENOMIC DNA]</scope>
    <source>
        <strain evidence="1">Iper-2018</strain>
    </source>
</reference>
<protein>
    <submittedName>
        <fullName evidence="1">Uncharacterized protein</fullName>
    </submittedName>
</protein>
<dbReference type="Proteomes" id="UP000805193">
    <property type="component" value="Unassembled WGS sequence"/>
</dbReference>